<dbReference type="SUPFAM" id="SSF56349">
    <property type="entry name" value="DNA breaking-rejoining enzymes"/>
    <property type="match status" value="1"/>
</dbReference>
<dbReference type="Proteomes" id="UP000488299">
    <property type="component" value="Unassembled WGS sequence"/>
</dbReference>
<evidence type="ECO:0000256" key="4">
    <source>
        <dbReference type="PROSITE-ProRule" id="PRU01248"/>
    </source>
</evidence>
<proteinExistence type="predicted"/>
<keyword evidence="1" id="KW-0229">DNA integration</keyword>
<dbReference type="RefSeq" id="WP_152124715.1">
    <property type="nucleotide sequence ID" value="NZ_WELI01000005.1"/>
</dbReference>
<evidence type="ECO:0000313" key="7">
    <source>
        <dbReference type="Proteomes" id="UP000488299"/>
    </source>
</evidence>
<dbReference type="InterPro" id="IPR010998">
    <property type="entry name" value="Integrase_recombinase_N"/>
</dbReference>
<dbReference type="InterPro" id="IPR013762">
    <property type="entry name" value="Integrase-like_cat_sf"/>
</dbReference>
<reference evidence="6 7" key="1">
    <citation type="submission" date="2019-10" db="EMBL/GenBank/DDBJ databases">
        <title>Rudanella paleaurantiibacter sp. nov., isolated from sludge.</title>
        <authorList>
            <person name="Xu S.Q."/>
        </authorList>
    </citation>
    <scope>NUCLEOTIDE SEQUENCE [LARGE SCALE GENOMIC DNA]</scope>
    <source>
        <strain evidence="6 7">HX-22-17</strain>
    </source>
</reference>
<keyword evidence="2 4" id="KW-0238">DNA-binding</keyword>
<gene>
    <name evidence="6" type="ORF">F5984_13065</name>
</gene>
<dbReference type="PANTHER" id="PTHR30349">
    <property type="entry name" value="PHAGE INTEGRASE-RELATED"/>
    <property type="match status" value="1"/>
</dbReference>
<dbReference type="InterPro" id="IPR050090">
    <property type="entry name" value="Tyrosine_recombinase_XerCD"/>
</dbReference>
<dbReference type="Gene3D" id="1.10.150.130">
    <property type="match status" value="1"/>
</dbReference>
<dbReference type="EMBL" id="WELI01000005">
    <property type="protein sequence ID" value="KAB7730107.1"/>
    <property type="molecule type" value="Genomic_DNA"/>
</dbReference>
<dbReference type="Gene3D" id="1.10.443.10">
    <property type="entry name" value="Intergrase catalytic core"/>
    <property type="match status" value="1"/>
</dbReference>
<protein>
    <submittedName>
        <fullName evidence="6">Tyrosine-type recombinase/integrase</fullName>
    </submittedName>
</protein>
<keyword evidence="3" id="KW-0233">DNA recombination</keyword>
<comment type="caution">
    <text evidence="6">The sequence shown here is derived from an EMBL/GenBank/DDBJ whole genome shotgun (WGS) entry which is preliminary data.</text>
</comment>
<dbReference type="InterPro" id="IPR044068">
    <property type="entry name" value="CB"/>
</dbReference>
<evidence type="ECO:0000256" key="3">
    <source>
        <dbReference type="ARBA" id="ARBA00023172"/>
    </source>
</evidence>
<dbReference type="GO" id="GO:0003677">
    <property type="term" value="F:DNA binding"/>
    <property type="evidence" value="ECO:0007669"/>
    <property type="project" value="UniProtKB-UniRule"/>
</dbReference>
<organism evidence="6 7">
    <name type="scientific">Rudanella paleaurantiibacter</name>
    <dbReference type="NCBI Taxonomy" id="2614655"/>
    <lineage>
        <taxon>Bacteria</taxon>
        <taxon>Pseudomonadati</taxon>
        <taxon>Bacteroidota</taxon>
        <taxon>Cytophagia</taxon>
        <taxon>Cytophagales</taxon>
        <taxon>Cytophagaceae</taxon>
        <taxon>Rudanella</taxon>
    </lineage>
</organism>
<accession>A0A7J5TYT5</accession>
<name>A0A7J5TYT5_9BACT</name>
<evidence type="ECO:0000256" key="1">
    <source>
        <dbReference type="ARBA" id="ARBA00022908"/>
    </source>
</evidence>
<keyword evidence="7" id="KW-1185">Reference proteome</keyword>
<feature type="domain" description="Core-binding (CB)" evidence="5">
    <location>
        <begin position="121"/>
        <end position="204"/>
    </location>
</feature>
<evidence type="ECO:0000256" key="2">
    <source>
        <dbReference type="ARBA" id="ARBA00023125"/>
    </source>
</evidence>
<evidence type="ECO:0000313" key="6">
    <source>
        <dbReference type="EMBL" id="KAB7730107.1"/>
    </source>
</evidence>
<dbReference type="GO" id="GO:0006310">
    <property type="term" value="P:DNA recombination"/>
    <property type="evidence" value="ECO:0007669"/>
    <property type="project" value="UniProtKB-KW"/>
</dbReference>
<dbReference type="AlphaFoldDB" id="A0A7J5TYT5"/>
<dbReference type="InterPro" id="IPR011010">
    <property type="entry name" value="DNA_brk_join_enz"/>
</dbReference>
<dbReference type="GO" id="GO:0015074">
    <property type="term" value="P:DNA integration"/>
    <property type="evidence" value="ECO:0007669"/>
    <property type="project" value="UniProtKB-KW"/>
</dbReference>
<dbReference type="PANTHER" id="PTHR30349:SF84">
    <property type="entry name" value="PHAGE-RELATED INTEGRASE"/>
    <property type="match status" value="1"/>
</dbReference>
<sequence>MKKTTFDVELADAPGRDGLYRVRIRIYQPGEAMGRTTTAIALPKRDWNTKKKYGFWVRTSHPDHASLNSDIEVALKRVREQVESWQSENPAITPRQCTDRFRQLAKLPADQRAAGGAPLLDLMRQAVRSRGTQISPATRQNRLDHIRNFEGYLKTRPEGVQMPQAALTPELIRGFQRHMTASGNKPSSVNNALFAFRAAYHDLLGEQGVAKKARMTVSPFVHVDALTEEKRTIQRLREKDLDALRPDEWVLWEKGAARRGRYPVGPGLIPAVEGWARWCYLACYYQAGMRIGDLIRSRYEWYECDEGGLPVRLAYQMLKNGKWIRIPLSKTAQAHLAVIWRKGASPTEYLLPFLDPQAPYAKARTRQQIRALPEALADQLTNTVRTIASNLNQKLHDIGWKELGLPEDVRLKMHSARHSLADKVRRAMKVDKRIGPTDARDLLGHSTFKTTEGYFDDLDQESLDSAASAVYEV</sequence>
<evidence type="ECO:0000259" key="5">
    <source>
        <dbReference type="PROSITE" id="PS51900"/>
    </source>
</evidence>
<dbReference type="PROSITE" id="PS51900">
    <property type="entry name" value="CB"/>
    <property type="match status" value="1"/>
</dbReference>